<dbReference type="Pfam" id="PF02687">
    <property type="entry name" value="FtsX"/>
    <property type="match status" value="1"/>
</dbReference>
<evidence type="ECO:0000259" key="15">
    <source>
        <dbReference type="Pfam" id="PF18075"/>
    </source>
</evidence>
<evidence type="ECO:0000256" key="5">
    <source>
        <dbReference type="ARBA" id="ARBA00021907"/>
    </source>
</evidence>
<keyword evidence="7 12" id="KW-0132">Cell division</keyword>
<feature type="domain" description="ABC3 transporter permease C-terminal" evidence="14">
    <location>
        <begin position="185"/>
        <end position="303"/>
    </location>
</feature>
<comment type="function">
    <text evidence="1">Part of the ABC transporter FtsEX involved in cellular division.</text>
</comment>
<comment type="subunit">
    <text evidence="4">Forms a membrane-associated complex with FtsE.</text>
</comment>
<evidence type="ECO:0000256" key="9">
    <source>
        <dbReference type="ARBA" id="ARBA00022989"/>
    </source>
</evidence>
<dbReference type="InterPro" id="IPR040690">
    <property type="entry name" value="FtsX_ECD"/>
</dbReference>
<feature type="domain" description="FtsX extracellular" evidence="15">
    <location>
        <begin position="56"/>
        <end position="161"/>
    </location>
</feature>
<evidence type="ECO:0000256" key="13">
    <source>
        <dbReference type="SAM" id="Phobius"/>
    </source>
</evidence>
<evidence type="ECO:0000313" key="16">
    <source>
        <dbReference type="EMBL" id="ABY23095.1"/>
    </source>
</evidence>
<evidence type="ECO:0000256" key="8">
    <source>
        <dbReference type="ARBA" id="ARBA00022692"/>
    </source>
</evidence>
<evidence type="ECO:0000259" key="14">
    <source>
        <dbReference type="Pfam" id="PF02687"/>
    </source>
</evidence>
<evidence type="ECO:0000256" key="3">
    <source>
        <dbReference type="ARBA" id="ARBA00007379"/>
    </source>
</evidence>
<dbReference type="InterPro" id="IPR004513">
    <property type="entry name" value="FtsX"/>
</dbReference>
<keyword evidence="11 12" id="KW-0131">Cell cycle</keyword>
<evidence type="ECO:0000256" key="12">
    <source>
        <dbReference type="PIRNR" id="PIRNR003097"/>
    </source>
</evidence>
<dbReference type="InterPro" id="IPR003838">
    <property type="entry name" value="ABC3_permease_C"/>
</dbReference>
<keyword evidence="9 13" id="KW-1133">Transmembrane helix</keyword>
<evidence type="ECO:0000256" key="1">
    <source>
        <dbReference type="ARBA" id="ARBA00003552"/>
    </source>
</evidence>
<dbReference type="PANTHER" id="PTHR47755:SF1">
    <property type="entry name" value="CELL DIVISION PROTEIN FTSX"/>
    <property type="match status" value="1"/>
</dbReference>
<accession>A9WPT8</accession>
<dbReference type="GO" id="GO:0005886">
    <property type="term" value="C:plasma membrane"/>
    <property type="evidence" value="ECO:0007669"/>
    <property type="project" value="UniProtKB-SubCell"/>
</dbReference>
<comment type="subcellular location">
    <subcellularLocation>
        <location evidence="2">Cell membrane</location>
        <topology evidence="2">Multi-pass membrane protein</topology>
    </subcellularLocation>
</comment>
<evidence type="ECO:0000313" key="17">
    <source>
        <dbReference type="Proteomes" id="UP000002007"/>
    </source>
</evidence>
<dbReference type="GO" id="GO:0051301">
    <property type="term" value="P:cell division"/>
    <property type="evidence" value="ECO:0007669"/>
    <property type="project" value="UniProtKB-KW"/>
</dbReference>
<feature type="transmembrane region" description="Helical" evidence="13">
    <location>
        <begin position="178"/>
        <end position="203"/>
    </location>
</feature>
<dbReference type="HOGENOM" id="CLU_073546_1_0_11"/>
<dbReference type="Gene3D" id="3.30.70.3040">
    <property type="match status" value="1"/>
</dbReference>
<reference evidence="17" key="1">
    <citation type="journal article" date="2008" name="J. Bacteriol.">
        <title>Genome sequence of the fish pathogen Renibacterium salmoninarum suggests reductive evolution away from an environmental Arthrobacter ancestor.</title>
        <authorList>
            <person name="Wiens G.D."/>
            <person name="Rockey D.D."/>
            <person name="Wu Z."/>
            <person name="Chang J."/>
            <person name="Levy R."/>
            <person name="Crane S."/>
            <person name="Chen D.S."/>
            <person name="Capri G.R."/>
            <person name="Burnett J.R."/>
            <person name="Sudheesh P.S."/>
            <person name="Schipma M.J."/>
            <person name="Burd H."/>
            <person name="Bhattacharyya A."/>
            <person name="Rhodes L.D."/>
            <person name="Kaul R."/>
            <person name="Strom M.S."/>
        </authorList>
    </citation>
    <scope>NUCLEOTIDE SEQUENCE [LARGE SCALE GENOMIC DNA]</scope>
    <source>
        <strain evidence="17">ATCC 33209 / DSM 20767 / JCM 11484 / NBRC 15589 / NCIMB 2235</strain>
    </source>
</reference>
<gene>
    <name evidence="16" type="primary">ftsX</name>
    <name evidence="16" type="ordered locus">RSal33209_1358</name>
</gene>
<dbReference type="STRING" id="288705.RSal33209_1358"/>
<keyword evidence="17" id="KW-1185">Reference proteome</keyword>
<dbReference type="PIRSF" id="PIRSF003097">
    <property type="entry name" value="FtsX"/>
    <property type="match status" value="1"/>
</dbReference>
<dbReference type="eggNOG" id="COG2177">
    <property type="taxonomic scope" value="Bacteria"/>
</dbReference>
<evidence type="ECO:0000256" key="4">
    <source>
        <dbReference type="ARBA" id="ARBA00011160"/>
    </source>
</evidence>
<dbReference type="Proteomes" id="UP000002007">
    <property type="component" value="Chromosome"/>
</dbReference>
<evidence type="ECO:0000256" key="2">
    <source>
        <dbReference type="ARBA" id="ARBA00004651"/>
    </source>
</evidence>
<dbReference type="InterPro" id="IPR047929">
    <property type="entry name" value="FtsX_actino"/>
</dbReference>
<keyword evidence="10 12" id="KW-0472">Membrane</keyword>
<evidence type="ECO:0000256" key="6">
    <source>
        <dbReference type="ARBA" id="ARBA00022475"/>
    </source>
</evidence>
<comment type="similarity">
    <text evidence="3 12">Belongs to the ABC-4 integral membrane protein family. FtsX subfamily.</text>
</comment>
<sequence>MRLGFILGEIGSGLRRNLSMVVSVILVTAVSLGFVGAAIGLQVQIGTMKDYWYDKVQVSVFLCNAGSPSPACAAGAVTDEQRKNVEAILNSAGLKPDIKSYVYESQAEALEHYKDQFKNSAIASSVTADQLPSSYRVNMVNAEKYQVVSEALSSVPGVDQVVDQRKALEPLFEVMNRLTAVAVGVALVMILTAWLLIATTIRLSAFSRRRETGIMRLVGASKTVIQLPFIMEGVISAVIGAGIAWLAIWGSIKIFVEGASAANQQSIALISAADVWWIGPILIGIGIFVSAFSSWITLRKYLKV</sequence>
<feature type="transmembrane region" description="Helical" evidence="13">
    <location>
        <begin position="224"/>
        <end position="248"/>
    </location>
</feature>
<feature type="transmembrane region" description="Helical" evidence="13">
    <location>
        <begin position="21"/>
        <end position="45"/>
    </location>
</feature>
<organism evidence="16 17">
    <name type="scientific">Renibacterium salmoninarum (strain ATCC 33209 / DSM 20767 / JCM 11484 / NBRC 15589 / NCIMB 2235)</name>
    <dbReference type="NCBI Taxonomy" id="288705"/>
    <lineage>
        <taxon>Bacteria</taxon>
        <taxon>Bacillati</taxon>
        <taxon>Actinomycetota</taxon>
        <taxon>Actinomycetes</taxon>
        <taxon>Micrococcales</taxon>
        <taxon>Micrococcaceae</taxon>
        <taxon>Renibacterium</taxon>
    </lineage>
</organism>
<evidence type="ECO:0000256" key="11">
    <source>
        <dbReference type="ARBA" id="ARBA00023306"/>
    </source>
</evidence>
<dbReference type="RefSeq" id="WP_012244776.1">
    <property type="nucleotide sequence ID" value="NC_010168.1"/>
</dbReference>
<evidence type="ECO:0000256" key="7">
    <source>
        <dbReference type="ARBA" id="ARBA00022618"/>
    </source>
</evidence>
<feature type="transmembrane region" description="Helical" evidence="13">
    <location>
        <begin position="275"/>
        <end position="298"/>
    </location>
</feature>
<keyword evidence="6 12" id="KW-1003">Cell membrane</keyword>
<name>A9WPT8_RENSM</name>
<protein>
    <recommendedName>
        <fullName evidence="5 12">Cell division protein FtsX</fullName>
    </recommendedName>
</protein>
<dbReference type="KEGG" id="rsa:RSal33209_1358"/>
<dbReference type="NCBIfam" id="NF038346">
    <property type="entry name" value="FtsX_actino"/>
    <property type="match status" value="1"/>
</dbReference>
<dbReference type="AlphaFoldDB" id="A9WPT8"/>
<evidence type="ECO:0000256" key="10">
    <source>
        <dbReference type="ARBA" id="ARBA00023136"/>
    </source>
</evidence>
<dbReference type="EMBL" id="CP000910">
    <property type="protein sequence ID" value="ABY23095.1"/>
    <property type="molecule type" value="Genomic_DNA"/>
</dbReference>
<dbReference type="Pfam" id="PF18075">
    <property type="entry name" value="FtsX_ECD"/>
    <property type="match status" value="1"/>
</dbReference>
<dbReference type="PANTHER" id="PTHR47755">
    <property type="entry name" value="CELL DIVISION PROTEIN FTSX"/>
    <property type="match status" value="1"/>
</dbReference>
<keyword evidence="8 13" id="KW-0812">Transmembrane</keyword>
<proteinExistence type="inferred from homology"/>